<evidence type="ECO:0000256" key="9">
    <source>
        <dbReference type="HAMAP-Rule" id="MF_01471"/>
    </source>
</evidence>
<evidence type="ECO:0000256" key="1">
    <source>
        <dbReference type="ARBA" id="ARBA00001946"/>
    </source>
</evidence>
<keyword evidence="6 9" id="KW-0378">Hydrolase</keyword>
<dbReference type="InterPro" id="IPR019199">
    <property type="entry name" value="Virulence_VapD/CRISPR_Cas2"/>
</dbReference>
<dbReference type="eggNOG" id="COG1343">
    <property type="taxonomic scope" value="Bacteria"/>
</dbReference>
<keyword evidence="7 9" id="KW-0460">Magnesium</keyword>
<reference evidence="11" key="1">
    <citation type="journal article" date="2011" name="J. Bacteriol.">
        <title>Genome sequences of eight morphologically diverse alphaproteobacteria.</title>
        <authorList>
            <consortium name="US DOE Joint Genome Institute"/>
            <person name="Brown P.J."/>
            <person name="Kysela D.T."/>
            <person name="Buechlein A."/>
            <person name="Hemmerich C."/>
            <person name="Brun Y.V."/>
        </authorList>
    </citation>
    <scope>NUCLEOTIDE SEQUENCE [LARGE SCALE GENOMIC DNA]</scope>
    <source>
        <strain evidence="11">ATCC 17100 / ATH 3.1.1 / DSM 162 / LMG 4299</strain>
    </source>
</reference>
<sequence>MSKAAHLYLVAYDISCPRRWKRVQKVIKGLCRRSQLSVHFCRATPARIRRLENRLHRIMHDEEDRLMVIDLGPAHTQAQLSLLNPINDIADLKAAIL</sequence>
<dbReference type="PANTHER" id="PTHR34405:SF3">
    <property type="entry name" value="CRISPR-ASSOCIATED ENDORIBONUCLEASE CAS2 3"/>
    <property type="match status" value="1"/>
</dbReference>
<proteinExistence type="inferred from homology"/>
<keyword evidence="5 9" id="KW-0255">Endonuclease</keyword>
<dbReference type="GO" id="GO:0016787">
    <property type="term" value="F:hydrolase activity"/>
    <property type="evidence" value="ECO:0007669"/>
    <property type="project" value="UniProtKB-KW"/>
</dbReference>
<dbReference type="Pfam" id="PF09827">
    <property type="entry name" value="CRISPR_Cas2"/>
    <property type="match status" value="1"/>
</dbReference>
<dbReference type="GO" id="GO:0043571">
    <property type="term" value="P:maintenance of CRISPR repeat elements"/>
    <property type="evidence" value="ECO:0007669"/>
    <property type="project" value="UniProtKB-UniRule"/>
</dbReference>
<keyword evidence="11" id="KW-1185">Reference proteome</keyword>
<protein>
    <recommendedName>
        <fullName evidence="9">CRISPR-associated endoribonuclease Cas2</fullName>
        <ecNumber evidence="9">3.1.-.-</ecNumber>
    </recommendedName>
</protein>
<evidence type="ECO:0000256" key="7">
    <source>
        <dbReference type="ARBA" id="ARBA00022842"/>
    </source>
</evidence>
<dbReference type="KEGG" id="rva:Rvan_1874"/>
<keyword evidence="3 9" id="KW-0540">Nuclease</keyword>
<evidence type="ECO:0000256" key="2">
    <source>
        <dbReference type="ARBA" id="ARBA00009959"/>
    </source>
</evidence>
<keyword evidence="4 9" id="KW-0479">Metal-binding</keyword>
<dbReference type="InterPro" id="IPR021127">
    <property type="entry name" value="CRISPR_associated_Cas2"/>
</dbReference>
<dbReference type="Gene3D" id="3.30.70.240">
    <property type="match status" value="1"/>
</dbReference>
<feature type="binding site" evidence="9">
    <location>
        <position position="13"/>
    </location>
    <ligand>
        <name>Mg(2+)</name>
        <dbReference type="ChEBI" id="CHEBI:18420"/>
        <note>catalytic</note>
    </ligand>
</feature>
<comment type="subunit">
    <text evidence="9">Homodimer, forms a heterotetramer with a Cas1 homodimer.</text>
</comment>
<name>E3I078_RHOVT</name>
<evidence type="ECO:0000313" key="11">
    <source>
        <dbReference type="Proteomes" id="UP000001399"/>
    </source>
</evidence>
<dbReference type="GO" id="GO:0051607">
    <property type="term" value="P:defense response to virus"/>
    <property type="evidence" value="ECO:0007669"/>
    <property type="project" value="UniProtKB-UniRule"/>
</dbReference>
<dbReference type="STRING" id="648757.Rvan_1874"/>
<dbReference type="HOGENOM" id="CLU_2344805_0_0_5"/>
<dbReference type="NCBIfam" id="TIGR01573">
    <property type="entry name" value="cas2"/>
    <property type="match status" value="1"/>
</dbReference>
<comment type="function">
    <text evidence="9">CRISPR (clustered regularly interspaced short palindromic repeat), is an adaptive immune system that provides protection against mobile genetic elements (viruses, transposable elements and conjugative plasmids). CRISPR clusters contain sequences complementary to antecedent mobile elements and target invading nucleic acids. CRISPR clusters are transcribed and processed into CRISPR RNA (crRNA). Functions as a ssRNA-specific endoribonuclease. Involved in the integration of spacer DNA into the CRISPR cassette.</text>
</comment>
<evidence type="ECO:0000313" key="10">
    <source>
        <dbReference type="EMBL" id="ADP71113.1"/>
    </source>
</evidence>
<organism evidence="10 11">
    <name type="scientific">Rhodomicrobium vannielii (strain ATCC 17100 / DSM 162 / LMG 4299 / NCIMB 10020 / ATH 3.1.1)</name>
    <dbReference type="NCBI Taxonomy" id="648757"/>
    <lineage>
        <taxon>Bacteria</taxon>
        <taxon>Pseudomonadati</taxon>
        <taxon>Pseudomonadota</taxon>
        <taxon>Alphaproteobacteria</taxon>
        <taxon>Hyphomicrobiales</taxon>
        <taxon>Hyphomicrobiaceae</taxon>
        <taxon>Rhodomicrobium</taxon>
    </lineage>
</organism>
<comment type="similarity">
    <text evidence="2 9">Belongs to the CRISPR-associated endoribonuclease Cas2 protein family.</text>
</comment>
<keyword evidence="8 9" id="KW-0051">Antiviral defense</keyword>
<dbReference type="GO" id="GO:0004521">
    <property type="term" value="F:RNA endonuclease activity"/>
    <property type="evidence" value="ECO:0007669"/>
    <property type="project" value="InterPro"/>
</dbReference>
<dbReference type="Proteomes" id="UP000001399">
    <property type="component" value="Chromosome"/>
</dbReference>
<evidence type="ECO:0000256" key="3">
    <source>
        <dbReference type="ARBA" id="ARBA00022722"/>
    </source>
</evidence>
<dbReference type="GO" id="GO:0046872">
    <property type="term" value="F:metal ion binding"/>
    <property type="evidence" value="ECO:0007669"/>
    <property type="project" value="UniProtKB-UniRule"/>
</dbReference>
<dbReference type="EMBL" id="CP002292">
    <property type="protein sequence ID" value="ADP71113.1"/>
    <property type="molecule type" value="Genomic_DNA"/>
</dbReference>
<comment type="cofactor">
    <cofactor evidence="1 9">
        <name>Mg(2+)</name>
        <dbReference type="ChEBI" id="CHEBI:18420"/>
    </cofactor>
</comment>
<accession>E3I078</accession>
<evidence type="ECO:0000256" key="5">
    <source>
        <dbReference type="ARBA" id="ARBA00022759"/>
    </source>
</evidence>
<evidence type="ECO:0000256" key="4">
    <source>
        <dbReference type="ARBA" id="ARBA00022723"/>
    </source>
</evidence>
<gene>
    <name evidence="9" type="primary">cas2</name>
    <name evidence="10" type="ordered locus">Rvan_1874</name>
</gene>
<dbReference type="OrthoDB" id="9798176at2"/>
<dbReference type="HAMAP" id="MF_01471">
    <property type="entry name" value="Cas2"/>
    <property type="match status" value="1"/>
</dbReference>
<dbReference type="SUPFAM" id="SSF143430">
    <property type="entry name" value="TTP0101/SSO1404-like"/>
    <property type="match status" value="1"/>
</dbReference>
<dbReference type="RefSeq" id="WP_013419503.1">
    <property type="nucleotide sequence ID" value="NC_014664.1"/>
</dbReference>
<dbReference type="CDD" id="cd09725">
    <property type="entry name" value="Cas2_I_II_III"/>
    <property type="match status" value="1"/>
</dbReference>
<evidence type="ECO:0000256" key="8">
    <source>
        <dbReference type="ARBA" id="ARBA00023118"/>
    </source>
</evidence>
<dbReference type="AlphaFoldDB" id="E3I078"/>
<dbReference type="EC" id="3.1.-.-" evidence="9"/>
<evidence type="ECO:0000256" key="6">
    <source>
        <dbReference type="ARBA" id="ARBA00022801"/>
    </source>
</evidence>
<dbReference type="PANTHER" id="PTHR34405">
    <property type="entry name" value="CRISPR-ASSOCIATED ENDORIBONUCLEASE CAS2"/>
    <property type="match status" value="1"/>
</dbReference>